<evidence type="ECO:0000313" key="8">
    <source>
        <dbReference type="Proteomes" id="UP001528411"/>
    </source>
</evidence>
<organism evidence="7 8">
    <name type="scientific">Psychrosphaera algicola</name>
    <dbReference type="NCBI Taxonomy" id="3023714"/>
    <lineage>
        <taxon>Bacteria</taxon>
        <taxon>Pseudomonadati</taxon>
        <taxon>Pseudomonadota</taxon>
        <taxon>Gammaproteobacteria</taxon>
        <taxon>Alteromonadales</taxon>
        <taxon>Pseudoalteromonadaceae</taxon>
        <taxon>Psychrosphaera</taxon>
    </lineage>
</organism>
<comment type="caution">
    <text evidence="7">The sequence shown here is derived from an EMBL/GenBank/DDBJ whole genome shotgun (WGS) entry which is preliminary data.</text>
</comment>
<keyword evidence="8" id="KW-1185">Reference proteome</keyword>
<dbReference type="Pfam" id="PF07745">
    <property type="entry name" value="Glyco_hydro_53"/>
    <property type="match status" value="1"/>
</dbReference>
<protein>
    <recommendedName>
        <fullName evidence="3 6">Arabinogalactan endo-beta-1,4-galactanase</fullName>
        <ecNumber evidence="3 6">3.2.1.89</ecNumber>
    </recommendedName>
</protein>
<dbReference type="GO" id="GO:0016787">
    <property type="term" value="F:hydrolase activity"/>
    <property type="evidence" value="ECO:0007669"/>
    <property type="project" value="UniProtKB-KW"/>
</dbReference>
<keyword evidence="5 6" id="KW-0326">Glycosidase</keyword>
<evidence type="ECO:0000313" key="7">
    <source>
        <dbReference type="EMBL" id="MDC2890777.1"/>
    </source>
</evidence>
<dbReference type="SUPFAM" id="SSF51445">
    <property type="entry name" value="(Trans)glycosidases"/>
    <property type="match status" value="1"/>
</dbReference>
<dbReference type="Gene3D" id="3.20.20.80">
    <property type="entry name" value="Glycosidases"/>
    <property type="match status" value="1"/>
</dbReference>
<evidence type="ECO:0000256" key="4">
    <source>
        <dbReference type="ARBA" id="ARBA00022801"/>
    </source>
</evidence>
<sequence length="311" mass="34762">MLDLLKSHGFNYIRLRTFVNPTTDYGYASDDGQWCSGKSKAYNDKNHIVALAQRVKTSGMKLLLDFHYSDTWADPNKQVIPQEWRHLTTINELSAVVEEYTFDVLNALKQLGATPDMVQVGNEITHGMMVHIPTEKTDCYGNNSIISPNVNGSTANWDNLASLLKAGIKAVDDVDPNIEVMLHVENTGDPEGVLSWVQNATSRDVRFDVLGLSAYEKWQGPSVKWKSTFDKFATALPDLQFSIVEYNPEIKLLNDIMYQLPNSKGAGTFFGNQLCRGNGASRCLQLTAMCTRPNPNDLKFTIRSQLNMACN</sequence>
<dbReference type="EC" id="3.2.1.89" evidence="3 6"/>
<accession>A0ABT5FHW9</accession>
<proteinExistence type="inferred from homology"/>
<dbReference type="PANTHER" id="PTHR34983">
    <property type="entry name" value="ARABINOGALACTAN ENDO-BETA-1,4-GALACTANASE A"/>
    <property type="match status" value="1"/>
</dbReference>
<dbReference type="Proteomes" id="UP001528411">
    <property type="component" value="Unassembled WGS sequence"/>
</dbReference>
<evidence type="ECO:0000256" key="1">
    <source>
        <dbReference type="ARBA" id="ARBA00001695"/>
    </source>
</evidence>
<evidence type="ECO:0000256" key="5">
    <source>
        <dbReference type="ARBA" id="ARBA00023295"/>
    </source>
</evidence>
<dbReference type="RefSeq" id="WP_272181877.1">
    <property type="nucleotide sequence ID" value="NZ_JAQOMS010000002.1"/>
</dbReference>
<evidence type="ECO:0000256" key="3">
    <source>
        <dbReference type="ARBA" id="ARBA00012556"/>
    </source>
</evidence>
<comment type="catalytic activity">
    <reaction evidence="1 6">
        <text>The enzyme specifically hydrolyzes (1-&gt;4)-beta-D-galactosidic linkages in type I arabinogalactans.</text>
        <dbReference type="EC" id="3.2.1.89"/>
    </reaction>
</comment>
<reference evidence="7 8" key="1">
    <citation type="submission" date="2023-01" db="EMBL/GenBank/DDBJ databases">
        <title>Psychrosphaera sp. nov., isolated from marine algae.</title>
        <authorList>
            <person name="Bayburt H."/>
            <person name="Choi B.J."/>
            <person name="Kim J.M."/>
            <person name="Choi D.G."/>
            <person name="Jeon C.O."/>
        </authorList>
    </citation>
    <scope>NUCLEOTIDE SEQUENCE [LARGE SCALE GENOMIC DNA]</scope>
    <source>
        <strain evidence="7 8">G1-22</strain>
    </source>
</reference>
<gene>
    <name evidence="7" type="ORF">PN838_21075</name>
</gene>
<comment type="similarity">
    <text evidence="2 6">Belongs to the glycosyl hydrolase 53 family.</text>
</comment>
<dbReference type="PANTHER" id="PTHR34983:SF1">
    <property type="entry name" value="ARABINOGALACTAN ENDO-BETA-1,4-GALACTANASE A"/>
    <property type="match status" value="1"/>
</dbReference>
<evidence type="ECO:0000256" key="6">
    <source>
        <dbReference type="RuleBase" id="RU361192"/>
    </source>
</evidence>
<evidence type="ECO:0000256" key="2">
    <source>
        <dbReference type="ARBA" id="ARBA00010687"/>
    </source>
</evidence>
<dbReference type="EMBL" id="JAQOMS010000002">
    <property type="protein sequence ID" value="MDC2890777.1"/>
    <property type="molecule type" value="Genomic_DNA"/>
</dbReference>
<name>A0ABT5FHW9_9GAMM</name>
<keyword evidence="4 6" id="KW-0378">Hydrolase</keyword>
<dbReference type="InterPro" id="IPR017853">
    <property type="entry name" value="GH"/>
</dbReference>
<dbReference type="InterPro" id="IPR011683">
    <property type="entry name" value="Glyco_hydro_53"/>
</dbReference>